<gene>
    <name evidence="1" type="ORF">POPTR_014G191800</name>
</gene>
<dbReference type="EMBL" id="CM009303">
    <property type="protein sequence ID" value="PNT05744.1"/>
    <property type="molecule type" value="Genomic_DNA"/>
</dbReference>
<sequence>MESVMWRLVCPCATWRLGCHSQLGLLPRPMRQVALGSAPRIGAAQAPGGTGAAIANQAFCQDSSARWRWGLPRVLKPPKRQVALGSAPRKVRAAHAPYGSRSAPRKGRPTEAPTILAWAAPVPGALSPWPAAPPKVVLTIFSLTIPFNAKCTPAKRQPLPSPAAIATLCVKGWATITLLQSTVLCIYVNSNRGTEPF</sequence>
<reference evidence="1 2" key="1">
    <citation type="journal article" date="2006" name="Science">
        <title>The genome of black cottonwood, Populus trichocarpa (Torr. &amp; Gray).</title>
        <authorList>
            <person name="Tuskan G.A."/>
            <person name="Difazio S."/>
            <person name="Jansson S."/>
            <person name="Bohlmann J."/>
            <person name="Grigoriev I."/>
            <person name="Hellsten U."/>
            <person name="Putnam N."/>
            <person name="Ralph S."/>
            <person name="Rombauts S."/>
            <person name="Salamov A."/>
            <person name="Schein J."/>
            <person name="Sterck L."/>
            <person name="Aerts A."/>
            <person name="Bhalerao R.R."/>
            <person name="Bhalerao R.P."/>
            <person name="Blaudez D."/>
            <person name="Boerjan W."/>
            <person name="Brun A."/>
            <person name="Brunner A."/>
            <person name="Busov V."/>
            <person name="Campbell M."/>
            <person name="Carlson J."/>
            <person name="Chalot M."/>
            <person name="Chapman J."/>
            <person name="Chen G.L."/>
            <person name="Cooper D."/>
            <person name="Coutinho P.M."/>
            <person name="Couturier J."/>
            <person name="Covert S."/>
            <person name="Cronk Q."/>
            <person name="Cunningham R."/>
            <person name="Davis J."/>
            <person name="Degroeve S."/>
            <person name="Dejardin A."/>
            <person name="Depamphilis C."/>
            <person name="Detter J."/>
            <person name="Dirks B."/>
            <person name="Dubchak I."/>
            <person name="Duplessis S."/>
            <person name="Ehlting J."/>
            <person name="Ellis B."/>
            <person name="Gendler K."/>
            <person name="Goodstein D."/>
            <person name="Gribskov M."/>
            <person name="Grimwood J."/>
            <person name="Groover A."/>
            <person name="Gunter L."/>
            <person name="Hamberger B."/>
            <person name="Heinze B."/>
            <person name="Helariutta Y."/>
            <person name="Henrissat B."/>
            <person name="Holligan D."/>
            <person name="Holt R."/>
            <person name="Huang W."/>
            <person name="Islam-Faridi N."/>
            <person name="Jones S."/>
            <person name="Jones-Rhoades M."/>
            <person name="Jorgensen R."/>
            <person name="Joshi C."/>
            <person name="Kangasjarvi J."/>
            <person name="Karlsson J."/>
            <person name="Kelleher C."/>
            <person name="Kirkpatrick R."/>
            <person name="Kirst M."/>
            <person name="Kohler A."/>
            <person name="Kalluri U."/>
            <person name="Larimer F."/>
            <person name="Leebens-Mack J."/>
            <person name="Leple J.C."/>
            <person name="Locascio P."/>
            <person name="Lou Y."/>
            <person name="Lucas S."/>
            <person name="Martin F."/>
            <person name="Montanini B."/>
            <person name="Napoli C."/>
            <person name="Nelson D.R."/>
            <person name="Nelson C."/>
            <person name="Nieminen K."/>
            <person name="Nilsson O."/>
            <person name="Pereda V."/>
            <person name="Peter G."/>
            <person name="Philippe R."/>
            <person name="Pilate G."/>
            <person name="Poliakov A."/>
            <person name="Razumovskaya J."/>
            <person name="Richardson P."/>
            <person name="Rinaldi C."/>
            <person name="Ritland K."/>
            <person name="Rouze P."/>
            <person name="Ryaboy D."/>
            <person name="Schmutz J."/>
            <person name="Schrader J."/>
            <person name="Segerman B."/>
            <person name="Shin H."/>
            <person name="Siddiqui A."/>
            <person name="Sterky F."/>
            <person name="Terry A."/>
            <person name="Tsai C.J."/>
            <person name="Uberbacher E."/>
            <person name="Unneberg P."/>
            <person name="Vahala J."/>
            <person name="Wall K."/>
            <person name="Wessler S."/>
            <person name="Yang G."/>
            <person name="Yin T."/>
            <person name="Douglas C."/>
            <person name="Marra M."/>
            <person name="Sandberg G."/>
            <person name="Van de Peer Y."/>
            <person name="Rokhsar D."/>
        </authorList>
    </citation>
    <scope>NUCLEOTIDE SEQUENCE [LARGE SCALE GENOMIC DNA]</scope>
    <source>
        <strain evidence="2">cv. Nisqually</strain>
    </source>
</reference>
<evidence type="ECO:0000313" key="2">
    <source>
        <dbReference type="Proteomes" id="UP000006729"/>
    </source>
</evidence>
<dbReference type="AlphaFoldDB" id="B9PBU1"/>
<organism evidence="1 2">
    <name type="scientific">Populus trichocarpa</name>
    <name type="common">Western balsam poplar</name>
    <name type="synonym">Populus balsamifera subsp. trichocarpa</name>
    <dbReference type="NCBI Taxonomy" id="3694"/>
    <lineage>
        <taxon>Eukaryota</taxon>
        <taxon>Viridiplantae</taxon>
        <taxon>Streptophyta</taxon>
        <taxon>Embryophyta</taxon>
        <taxon>Tracheophyta</taxon>
        <taxon>Spermatophyta</taxon>
        <taxon>Magnoliopsida</taxon>
        <taxon>eudicotyledons</taxon>
        <taxon>Gunneridae</taxon>
        <taxon>Pentapetalae</taxon>
        <taxon>rosids</taxon>
        <taxon>fabids</taxon>
        <taxon>Malpighiales</taxon>
        <taxon>Salicaceae</taxon>
        <taxon>Saliceae</taxon>
        <taxon>Populus</taxon>
    </lineage>
</organism>
<accession>B9PBU1</accession>
<proteinExistence type="predicted"/>
<dbReference type="HOGENOM" id="CLU_1386247_0_0_1"/>
<keyword evidence="2" id="KW-1185">Reference proteome</keyword>
<evidence type="ECO:0000313" key="1">
    <source>
        <dbReference type="EMBL" id="PNT05744.1"/>
    </source>
</evidence>
<dbReference type="InParanoid" id="B9PBU1"/>
<protein>
    <submittedName>
        <fullName evidence="1">Uncharacterized protein</fullName>
    </submittedName>
</protein>
<dbReference type="Proteomes" id="UP000006729">
    <property type="component" value="Chromosome 14"/>
</dbReference>
<name>B9PBU1_POPTR</name>